<accession>A0A2P7BJ77</accession>
<dbReference type="Proteomes" id="UP000241444">
    <property type="component" value="Unassembled WGS sequence"/>
</dbReference>
<sequence>MSRLTRRTFGAALFAAAAFASTIAYAAEPLKELRIGYQKTGLPVVARQQGVIEKALEPKNIAVKWVEFTAGPPLVEALNVGSIDVGWVGDAPPIFGQSAGSAIVYAAALAPNGKGEAIFVKPDSSIQSLADLKGKKIGVGKGTSAHNLVIAALEKAKIGFDEITTVYLSPADAAAAFASDKIDAWAVWDPFFAIAETRYKPRILTRSSDVLDVSTYLIANRDFAANHPEIVTSTIDSLKDAAIWANANKDKVAEALHEVTGVPLDAQTLAADRSVFSVGPVTPEIVAHQQETADRFYRLKLIPNAIKIADAVWSAPSN</sequence>
<evidence type="ECO:0000256" key="6">
    <source>
        <dbReference type="ARBA" id="ARBA00070228"/>
    </source>
</evidence>
<evidence type="ECO:0000259" key="8">
    <source>
        <dbReference type="SMART" id="SM00062"/>
    </source>
</evidence>
<name>A0A2P7BJ77_9HYPH</name>
<dbReference type="PANTHER" id="PTHR30024">
    <property type="entry name" value="ALIPHATIC SULFONATES-BINDING PROTEIN-RELATED"/>
    <property type="match status" value="1"/>
</dbReference>
<evidence type="ECO:0000256" key="7">
    <source>
        <dbReference type="SAM" id="SignalP"/>
    </source>
</evidence>
<dbReference type="GO" id="GO:0042626">
    <property type="term" value="F:ATPase-coupled transmembrane transporter activity"/>
    <property type="evidence" value="ECO:0007669"/>
    <property type="project" value="InterPro"/>
</dbReference>
<feature type="domain" description="Solute-binding protein family 3/N-terminal" evidence="8">
    <location>
        <begin position="32"/>
        <end position="255"/>
    </location>
</feature>
<comment type="subcellular location">
    <subcellularLocation>
        <location evidence="1">Periplasm</location>
    </subcellularLocation>
</comment>
<evidence type="ECO:0000256" key="5">
    <source>
        <dbReference type="ARBA" id="ARBA00055538"/>
    </source>
</evidence>
<dbReference type="NCBIfam" id="TIGR01728">
    <property type="entry name" value="SsuA_fam"/>
    <property type="match status" value="1"/>
</dbReference>
<evidence type="ECO:0000256" key="4">
    <source>
        <dbReference type="ARBA" id="ARBA00022729"/>
    </source>
</evidence>
<protein>
    <recommendedName>
        <fullName evidence="6">Putative aliphatic sulfonates-binding protein</fullName>
    </recommendedName>
</protein>
<dbReference type="InterPro" id="IPR015168">
    <property type="entry name" value="SsuA/THI5"/>
</dbReference>
<dbReference type="PANTHER" id="PTHR30024:SF42">
    <property type="entry name" value="ALIPHATIC SULFONATES-BINDING PROTEIN-RELATED"/>
    <property type="match status" value="1"/>
</dbReference>
<comment type="similarity">
    <text evidence="2">Belongs to the bacterial solute-binding protein SsuA/TauA family.</text>
</comment>
<dbReference type="AlphaFoldDB" id="A0A2P7BJ77"/>
<dbReference type="SUPFAM" id="SSF53850">
    <property type="entry name" value="Periplasmic binding protein-like II"/>
    <property type="match status" value="1"/>
</dbReference>
<dbReference type="Gene3D" id="3.40.190.10">
    <property type="entry name" value="Periplasmic binding protein-like II"/>
    <property type="match status" value="2"/>
</dbReference>
<reference evidence="10" key="1">
    <citation type="submission" date="2017-11" db="EMBL/GenBank/DDBJ databases">
        <authorList>
            <person name="Kuznetsova I."/>
            <person name="Sazanova A."/>
            <person name="Chirak E."/>
            <person name="Safronova V."/>
            <person name="Willems A."/>
        </authorList>
    </citation>
    <scope>NUCLEOTIDE SEQUENCE [LARGE SCALE GENOMIC DNA]</scope>
    <source>
        <strain evidence="10">STM 196</strain>
    </source>
</reference>
<evidence type="ECO:0000256" key="1">
    <source>
        <dbReference type="ARBA" id="ARBA00004418"/>
    </source>
</evidence>
<keyword evidence="10" id="KW-1185">Reference proteome</keyword>
<organism evidence="9 10">
    <name type="scientific">Phyllobacterium brassicacearum</name>
    <dbReference type="NCBI Taxonomy" id="314235"/>
    <lineage>
        <taxon>Bacteria</taxon>
        <taxon>Pseudomonadati</taxon>
        <taxon>Pseudomonadota</taxon>
        <taxon>Alphaproteobacteria</taxon>
        <taxon>Hyphomicrobiales</taxon>
        <taxon>Phyllobacteriaceae</taxon>
        <taxon>Phyllobacterium</taxon>
    </lineage>
</organism>
<feature type="chain" id="PRO_5015146663" description="Putative aliphatic sulfonates-binding protein" evidence="7">
    <location>
        <begin position="27"/>
        <end position="318"/>
    </location>
</feature>
<feature type="signal peptide" evidence="7">
    <location>
        <begin position="1"/>
        <end position="26"/>
    </location>
</feature>
<proteinExistence type="inferred from homology"/>
<dbReference type="GO" id="GO:0042597">
    <property type="term" value="C:periplasmic space"/>
    <property type="evidence" value="ECO:0007669"/>
    <property type="project" value="UniProtKB-SubCell"/>
</dbReference>
<keyword evidence="3" id="KW-0813">Transport</keyword>
<dbReference type="InterPro" id="IPR010067">
    <property type="entry name" value="ABC_SsuA_sub-bd"/>
</dbReference>
<evidence type="ECO:0000256" key="3">
    <source>
        <dbReference type="ARBA" id="ARBA00022448"/>
    </source>
</evidence>
<keyword evidence="4 7" id="KW-0732">Signal</keyword>
<comment type="function">
    <text evidence="5">Part of a binding-protein-dependent transport system for aliphatic sulfonates. Putative binding protein.</text>
</comment>
<evidence type="ECO:0000313" key="10">
    <source>
        <dbReference type="Proteomes" id="UP000241444"/>
    </source>
</evidence>
<dbReference type="FunFam" id="3.40.190.10:FF:000050">
    <property type="entry name" value="Sulfonate ABC transporter substrate-binding protein"/>
    <property type="match status" value="1"/>
</dbReference>
<dbReference type="EMBL" id="PGGO01000015">
    <property type="protein sequence ID" value="PSH66537.1"/>
    <property type="molecule type" value="Genomic_DNA"/>
</dbReference>
<dbReference type="Pfam" id="PF09084">
    <property type="entry name" value="NMT1"/>
    <property type="match status" value="1"/>
</dbReference>
<dbReference type="InterPro" id="IPR001638">
    <property type="entry name" value="Solute-binding_3/MltF_N"/>
</dbReference>
<dbReference type="GO" id="GO:0016020">
    <property type="term" value="C:membrane"/>
    <property type="evidence" value="ECO:0007669"/>
    <property type="project" value="InterPro"/>
</dbReference>
<gene>
    <name evidence="9" type="ORF">CU102_18620</name>
</gene>
<comment type="caution">
    <text evidence="9">The sequence shown here is derived from an EMBL/GenBank/DDBJ whole genome shotgun (WGS) entry which is preliminary data.</text>
</comment>
<evidence type="ECO:0000256" key="2">
    <source>
        <dbReference type="ARBA" id="ARBA00010742"/>
    </source>
</evidence>
<evidence type="ECO:0000313" key="9">
    <source>
        <dbReference type="EMBL" id="PSH66537.1"/>
    </source>
</evidence>
<dbReference type="OrthoDB" id="7374754at2"/>
<dbReference type="RefSeq" id="WP_106712613.1">
    <property type="nucleotide sequence ID" value="NZ_PGGO01000015.1"/>
</dbReference>
<dbReference type="SMART" id="SM00062">
    <property type="entry name" value="PBPb"/>
    <property type="match status" value="1"/>
</dbReference>